<evidence type="ECO:0000313" key="4">
    <source>
        <dbReference type="Proteomes" id="UP000183508"/>
    </source>
</evidence>
<accession>A0A1I7ISH9</accession>
<dbReference type="NCBIfam" id="TIGR02853">
    <property type="entry name" value="spore_dpaA"/>
    <property type="match status" value="1"/>
</dbReference>
<organism evidence="3 4">
    <name type="scientific">Alicyclobacillus macrosporangiidus</name>
    <dbReference type="NCBI Taxonomy" id="392015"/>
    <lineage>
        <taxon>Bacteria</taxon>
        <taxon>Bacillati</taxon>
        <taxon>Bacillota</taxon>
        <taxon>Bacilli</taxon>
        <taxon>Bacillales</taxon>
        <taxon>Alicyclobacillaceae</taxon>
        <taxon>Alicyclobacillus</taxon>
    </lineage>
</organism>
<dbReference type="InterPro" id="IPR006140">
    <property type="entry name" value="D-isomer_DH_NAD-bd"/>
</dbReference>
<dbReference type="Pfam" id="PF02826">
    <property type="entry name" value="2-Hacid_dh_C"/>
    <property type="match status" value="1"/>
</dbReference>
<feature type="domain" description="D-isomer specific 2-hydroxyacid dehydrogenase NAD-binding" evidence="1">
    <location>
        <begin position="197"/>
        <end position="292"/>
    </location>
</feature>
<dbReference type="Pfam" id="PF16924">
    <property type="entry name" value="DpaA_N"/>
    <property type="match status" value="1"/>
</dbReference>
<keyword evidence="4" id="KW-1185">Reference proteome</keyword>
<protein>
    <submittedName>
        <fullName evidence="3">Dipicolinate synthase subunit A</fullName>
    </submittedName>
</protein>
<proteinExistence type="predicted"/>
<gene>
    <name evidence="3" type="ORF">SAMN05421543_10786</name>
</gene>
<dbReference type="STRING" id="392015.SAMN05421543_10786"/>
<evidence type="ECO:0000313" key="3">
    <source>
        <dbReference type="EMBL" id="SFU75852.1"/>
    </source>
</evidence>
<dbReference type="InterPro" id="IPR036291">
    <property type="entry name" value="NAD(P)-bd_dom_sf"/>
</dbReference>
<dbReference type="AlphaFoldDB" id="A0A1I7ISH9"/>
<reference evidence="4" key="1">
    <citation type="submission" date="2016-10" db="EMBL/GenBank/DDBJ databases">
        <authorList>
            <person name="Varghese N."/>
        </authorList>
    </citation>
    <scope>NUCLEOTIDE SEQUENCE [LARGE SCALE GENOMIC DNA]</scope>
    <source>
        <strain evidence="4">DSM 17980</strain>
    </source>
</reference>
<dbReference type="NCBIfam" id="NF006162">
    <property type="entry name" value="PRK08306.1"/>
    <property type="match status" value="1"/>
</dbReference>
<dbReference type="Proteomes" id="UP000183508">
    <property type="component" value="Unassembled WGS sequence"/>
</dbReference>
<name>A0A1I7ISH9_9BACL</name>
<dbReference type="EMBL" id="FPBV01000007">
    <property type="protein sequence ID" value="SFU75852.1"/>
    <property type="molecule type" value="Genomic_DNA"/>
</dbReference>
<feature type="domain" description="Dipicolinate synthase subunit A N-terminal" evidence="2">
    <location>
        <begin position="56"/>
        <end position="172"/>
    </location>
</feature>
<dbReference type="SUPFAM" id="SSF51735">
    <property type="entry name" value="NAD(P)-binding Rossmann-fold domains"/>
    <property type="match status" value="1"/>
</dbReference>
<evidence type="ECO:0000259" key="2">
    <source>
        <dbReference type="Pfam" id="PF16924"/>
    </source>
</evidence>
<dbReference type="Gene3D" id="3.40.50.720">
    <property type="entry name" value="NAD(P)-binding Rossmann-like Domain"/>
    <property type="match status" value="2"/>
</dbReference>
<dbReference type="GO" id="GO:0051287">
    <property type="term" value="F:NAD binding"/>
    <property type="evidence" value="ECO:0007669"/>
    <property type="project" value="InterPro"/>
</dbReference>
<evidence type="ECO:0000259" key="1">
    <source>
        <dbReference type="Pfam" id="PF02826"/>
    </source>
</evidence>
<dbReference type="eggNOG" id="COG0169">
    <property type="taxonomic scope" value="Bacteria"/>
</dbReference>
<sequence>MLRHPPVSFLCAGGRGAECLASHKRSVAPAHTDTYITAAKICDGEGDGQMLTGRKLVFVGGDARMIEVVAQATELDASATLIGFDHLQRTFVETVKAQPHPDVFADADAVVLPIAGMEDDGRVDSKFSDAPIRLTNEHFAALRPGTFVFSGIGRPTLEQWCATYQLRLVKLMELDEVAILNSIPTAEGAIAMAMEHTDMTIHGSSIAVLGFGRCGVTLARLLAALGAKVRVAARKPAHVARIREMGLQPVDIRRLAEALTDVDVIFNTVPELILTAAVLAHVPKECVIIDIASKPGGTDFRYAERRGMKAILAPSLPGLVAPKTAGRIIADTLCRILASENGERS</sequence>
<dbReference type="InterPro" id="IPR014215">
    <property type="entry name" value="Dipicolinic_acid_synth_A"/>
</dbReference>
<dbReference type="InterPro" id="IPR031629">
    <property type="entry name" value="DpaA_N"/>
</dbReference>